<dbReference type="RefSeq" id="WP_169204559.1">
    <property type="nucleotide sequence ID" value="NZ_CP059560.1"/>
</dbReference>
<keyword evidence="2" id="KW-1185">Reference proteome</keyword>
<dbReference type="EMBL" id="WTVR01000002">
    <property type="protein sequence ID" value="NMF87107.1"/>
    <property type="molecule type" value="Genomic_DNA"/>
</dbReference>
<evidence type="ECO:0000313" key="1">
    <source>
        <dbReference type="EMBL" id="NMF87107.1"/>
    </source>
</evidence>
<proteinExistence type="predicted"/>
<dbReference type="InterPro" id="IPR035437">
    <property type="entry name" value="SNase_OB-fold_sf"/>
</dbReference>
<gene>
    <name evidence="1" type="ORF">GPA26_01295</name>
</gene>
<comment type="caution">
    <text evidence="1">The sequence shown here is derived from an EMBL/GenBank/DDBJ whole genome shotgun (WGS) entry which is preliminary data.</text>
</comment>
<dbReference type="SUPFAM" id="SSF50199">
    <property type="entry name" value="Staphylococcal nuclease"/>
    <property type="match status" value="1"/>
</dbReference>
<dbReference type="Gene3D" id="2.40.50.90">
    <property type="match status" value="1"/>
</dbReference>
<organism evidence="1 2">
    <name type="scientific">Aromatoleum petrolei</name>
    <dbReference type="NCBI Taxonomy" id="76116"/>
    <lineage>
        <taxon>Bacteria</taxon>
        <taxon>Pseudomonadati</taxon>
        <taxon>Pseudomonadota</taxon>
        <taxon>Betaproteobacteria</taxon>
        <taxon>Rhodocyclales</taxon>
        <taxon>Rhodocyclaceae</taxon>
        <taxon>Aromatoleum</taxon>
    </lineage>
</organism>
<dbReference type="Proteomes" id="UP000652074">
    <property type="component" value="Unassembled WGS sequence"/>
</dbReference>
<protein>
    <submittedName>
        <fullName evidence="1">Uncharacterized protein</fullName>
    </submittedName>
</protein>
<dbReference type="InterPro" id="IPR002071">
    <property type="entry name" value="Thermonucl_AS"/>
</dbReference>
<name>A0ABX1MGP5_9RHOO</name>
<dbReference type="PROSITE" id="PS01123">
    <property type="entry name" value="TNASE_1"/>
    <property type="match status" value="1"/>
</dbReference>
<evidence type="ECO:0000313" key="2">
    <source>
        <dbReference type="Proteomes" id="UP000652074"/>
    </source>
</evidence>
<reference evidence="1 2" key="1">
    <citation type="submission" date="2019-12" db="EMBL/GenBank/DDBJ databases">
        <title>Comparative genomics gives insights into the taxonomy of the Azoarcus-Aromatoleum group and reveals separate origins of nif in the plant-associated Azoarcus and non-plant-associated Aromatoleum sub-groups.</title>
        <authorList>
            <person name="Lafos M."/>
            <person name="Maluk M."/>
            <person name="Batista M."/>
            <person name="Junghare M."/>
            <person name="Carmona M."/>
            <person name="Faoro H."/>
            <person name="Cruz L.M."/>
            <person name="Battistoni F."/>
            <person name="De Souza E."/>
            <person name="Pedrosa F."/>
            <person name="Chen W.-M."/>
            <person name="Poole P.S."/>
            <person name="Dixon R.A."/>
            <person name="James E.K."/>
        </authorList>
    </citation>
    <scope>NUCLEOTIDE SEQUENCE [LARGE SCALE GENOMIC DNA]</scope>
    <source>
        <strain evidence="1 2">ToN1</strain>
    </source>
</reference>
<sequence>MGRRKAHCTRGFTARRFARTDAAKAVEIADGDTVTVLDTFAAQQKTRLSGIDAPEESQP</sequence>
<accession>A0ABX1MGP5</accession>